<gene>
    <name evidence="1" type="ORF">HanXRQr2_Chr03g0125311</name>
</gene>
<proteinExistence type="predicted"/>
<sequence length="52" mass="5796">MSLCESFFKGAGMLQRIDDLRRANEGLKVELKTSQSVAVGLRCLVVEAKRKL</sequence>
<dbReference type="Proteomes" id="UP000215914">
    <property type="component" value="Unassembled WGS sequence"/>
</dbReference>
<reference evidence="1" key="1">
    <citation type="journal article" date="2017" name="Nature">
        <title>The sunflower genome provides insights into oil metabolism, flowering and Asterid evolution.</title>
        <authorList>
            <person name="Badouin H."/>
            <person name="Gouzy J."/>
            <person name="Grassa C.J."/>
            <person name="Murat F."/>
            <person name="Staton S.E."/>
            <person name="Cottret L."/>
            <person name="Lelandais-Briere C."/>
            <person name="Owens G.L."/>
            <person name="Carrere S."/>
            <person name="Mayjonade B."/>
            <person name="Legrand L."/>
            <person name="Gill N."/>
            <person name="Kane N.C."/>
            <person name="Bowers J.E."/>
            <person name="Hubner S."/>
            <person name="Bellec A."/>
            <person name="Berard A."/>
            <person name="Berges H."/>
            <person name="Blanchet N."/>
            <person name="Boniface M.C."/>
            <person name="Brunel D."/>
            <person name="Catrice O."/>
            <person name="Chaidir N."/>
            <person name="Claudel C."/>
            <person name="Donnadieu C."/>
            <person name="Faraut T."/>
            <person name="Fievet G."/>
            <person name="Helmstetter N."/>
            <person name="King M."/>
            <person name="Knapp S.J."/>
            <person name="Lai Z."/>
            <person name="Le Paslier M.C."/>
            <person name="Lippi Y."/>
            <person name="Lorenzon L."/>
            <person name="Mandel J.R."/>
            <person name="Marage G."/>
            <person name="Marchand G."/>
            <person name="Marquand E."/>
            <person name="Bret-Mestries E."/>
            <person name="Morien E."/>
            <person name="Nambeesan S."/>
            <person name="Nguyen T."/>
            <person name="Pegot-Espagnet P."/>
            <person name="Pouilly N."/>
            <person name="Raftis F."/>
            <person name="Sallet E."/>
            <person name="Schiex T."/>
            <person name="Thomas J."/>
            <person name="Vandecasteele C."/>
            <person name="Vares D."/>
            <person name="Vear F."/>
            <person name="Vautrin S."/>
            <person name="Crespi M."/>
            <person name="Mangin B."/>
            <person name="Burke J.M."/>
            <person name="Salse J."/>
            <person name="Munos S."/>
            <person name="Vincourt P."/>
            <person name="Rieseberg L.H."/>
            <person name="Langlade N.B."/>
        </authorList>
    </citation>
    <scope>NUCLEOTIDE SEQUENCE</scope>
    <source>
        <tissue evidence="1">Leaves</tissue>
    </source>
</reference>
<evidence type="ECO:0000313" key="2">
    <source>
        <dbReference type="Proteomes" id="UP000215914"/>
    </source>
</evidence>
<accession>A0A9K3NX12</accession>
<protein>
    <submittedName>
        <fullName evidence="1">Uncharacterized protein</fullName>
    </submittedName>
</protein>
<dbReference type="Gramene" id="mRNA:HanXRQr2_Chr03g0125311">
    <property type="protein sequence ID" value="CDS:HanXRQr2_Chr03g0125311.1"/>
    <property type="gene ID" value="HanXRQr2_Chr03g0125311"/>
</dbReference>
<evidence type="ECO:0000313" key="1">
    <source>
        <dbReference type="EMBL" id="KAF5815644.1"/>
    </source>
</evidence>
<keyword evidence="2" id="KW-1185">Reference proteome</keyword>
<dbReference type="AlphaFoldDB" id="A0A9K3NX12"/>
<reference evidence="1" key="2">
    <citation type="submission" date="2020-06" db="EMBL/GenBank/DDBJ databases">
        <title>Helianthus annuus Genome sequencing and assembly Release 2.</title>
        <authorList>
            <person name="Gouzy J."/>
            <person name="Langlade N."/>
            <person name="Munos S."/>
        </authorList>
    </citation>
    <scope>NUCLEOTIDE SEQUENCE</scope>
    <source>
        <tissue evidence="1">Leaves</tissue>
    </source>
</reference>
<dbReference type="EMBL" id="MNCJ02000318">
    <property type="protein sequence ID" value="KAF5815644.1"/>
    <property type="molecule type" value="Genomic_DNA"/>
</dbReference>
<organism evidence="1 2">
    <name type="scientific">Helianthus annuus</name>
    <name type="common">Common sunflower</name>
    <dbReference type="NCBI Taxonomy" id="4232"/>
    <lineage>
        <taxon>Eukaryota</taxon>
        <taxon>Viridiplantae</taxon>
        <taxon>Streptophyta</taxon>
        <taxon>Embryophyta</taxon>
        <taxon>Tracheophyta</taxon>
        <taxon>Spermatophyta</taxon>
        <taxon>Magnoliopsida</taxon>
        <taxon>eudicotyledons</taxon>
        <taxon>Gunneridae</taxon>
        <taxon>Pentapetalae</taxon>
        <taxon>asterids</taxon>
        <taxon>campanulids</taxon>
        <taxon>Asterales</taxon>
        <taxon>Asteraceae</taxon>
        <taxon>Asteroideae</taxon>
        <taxon>Heliantheae alliance</taxon>
        <taxon>Heliantheae</taxon>
        <taxon>Helianthus</taxon>
    </lineage>
</organism>
<name>A0A9K3NX12_HELAN</name>
<comment type="caution">
    <text evidence="1">The sequence shown here is derived from an EMBL/GenBank/DDBJ whole genome shotgun (WGS) entry which is preliminary data.</text>
</comment>